<dbReference type="CDD" id="cd06127">
    <property type="entry name" value="DEDDh"/>
    <property type="match status" value="1"/>
</dbReference>
<dbReference type="Pfam" id="PF00929">
    <property type="entry name" value="RNase_T"/>
    <property type="match status" value="1"/>
</dbReference>
<dbReference type="SMART" id="SM00479">
    <property type="entry name" value="EXOIII"/>
    <property type="match status" value="1"/>
</dbReference>
<dbReference type="PANTHER" id="PTHR30231:SF4">
    <property type="entry name" value="PROTEIN NEN2"/>
    <property type="match status" value="1"/>
</dbReference>
<evidence type="ECO:0000256" key="3">
    <source>
        <dbReference type="ARBA" id="ARBA00022839"/>
    </source>
</evidence>
<dbReference type="FunFam" id="3.30.420.10:FF:000045">
    <property type="entry name" value="3'-5' exonuclease DinG"/>
    <property type="match status" value="1"/>
</dbReference>
<dbReference type="AlphaFoldDB" id="A0A3B0ZU70"/>
<feature type="domain" description="Exonuclease" evidence="4">
    <location>
        <begin position="43"/>
        <end position="217"/>
    </location>
</feature>
<dbReference type="GO" id="GO:0003676">
    <property type="term" value="F:nucleic acid binding"/>
    <property type="evidence" value="ECO:0007669"/>
    <property type="project" value="InterPro"/>
</dbReference>
<name>A0A3B0ZU70_9ZZZZ</name>
<dbReference type="GO" id="GO:0005829">
    <property type="term" value="C:cytosol"/>
    <property type="evidence" value="ECO:0007669"/>
    <property type="project" value="TreeGrafter"/>
</dbReference>
<accession>A0A3B0ZU70</accession>
<reference evidence="5" key="1">
    <citation type="submission" date="2018-06" db="EMBL/GenBank/DDBJ databases">
        <authorList>
            <person name="Zhirakovskaya E."/>
        </authorList>
    </citation>
    <scope>NUCLEOTIDE SEQUENCE</scope>
</reference>
<dbReference type="Gene3D" id="3.30.420.10">
    <property type="entry name" value="Ribonuclease H-like superfamily/Ribonuclease H"/>
    <property type="match status" value="1"/>
</dbReference>
<keyword evidence="5" id="KW-0808">Transferase</keyword>
<proteinExistence type="predicted"/>
<gene>
    <name evidence="5" type="ORF">MNBD_GAMMA21-621</name>
</gene>
<dbReference type="InterPro" id="IPR013520">
    <property type="entry name" value="Ribonucl_H"/>
</dbReference>
<dbReference type="GO" id="GO:0008408">
    <property type="term" value="F:3'-5' exonuclease activity"/>
    <property type="evidence" value="ECO:0007669"/>
    <property type="project" value="TreeGrafter"/>
</dbReference>
<keyword evidence="3" id="KW-0269">Exonuclease</keyword>
<keyword evidence="1" id="KW-0540">Nuclease</keyword>
<protein>
    <submittedName>
        <fullName evidence="5">DNA polymerase III epsilon subunit</fullName>
        <ecNumber evidence="5">2.7.7.7</ecNumber>
    </submittedName>
</protein>
<dbReference type="InterPro" id="IPR036397">
    <property type="entry name" value="RNaseH_sf"/>
</dbReference>
<evidence type="ECO:0000313" key="5">
    <source>
        <dbReference type="EMBL" id="VAW90887.1"/>
    </source>
</evidence>
<dbReference type="PANTHER" id="PTHR30231">
    <property type="entry name" value="DNA POLYMERASE III SUBUNIT EPSILON"/>
    <property type="match status" value="1"/>
</dbReference>
<dbReference type="InterPro" id="IPR012337">
    <property type="entry name" value="RNaseH-like_sf"/>
</dbReference>
<dbReference type="EMBL" id="UOFR01000007">
    <property type="protein sequence ID" value="VAW90887.1"/>
    <property type="molecule type" value="Genomic_DNA"/>
</dbReference>
<evidence type="ECO:0000256" key="1">
    <source>
        <dbReference type="ARBA" id="ARBA00022722"/>
    </source>
</evidence>
<dbReference type="GO" id="GO:0003887">
    <property type="term" value="F:DNA-directed DNA polymerase activity"/>
    <property type="evidence" value="ECO:0007669"/>
    <property type="project" value="UniProtKB-EC"/>
</dbReference>
<organism evidence="5">
    <name type="scientific">hydrothermal vent metagenome</name>
    <dbReference type="NCBI Taxonomy" id="652676"/>
    <lineage>
        <taxon>unclassified sequences</taxon>
        <taxon>metagenomes</taxon>
        <taxon>ecological metagenomes</taxon>
    </lineage>
</organism>
<dbReference type="SUPFAM" id="SSF53098">
    <property type="entry name" value="Ribonuclease H-like"/>
    <property type="match status" value="1"/>
</dbReference>
<evidence type="ECO:0000259" key="4">
    <source>
        <dbReference type="SMART" id="SM00479"/>
    </source>
</evidence>
<evidence type="ECO:0000256" key="2">
    <source>
        <dbReference type="ARBA" id="ARBA00022801"/>
    </source>
</evidence>
<keyword evidence="2" id="KW-0378">Hydrolase</keyword>
<dbReference type="EC" id="2.7.7.7" evidence="5"/>
<sequence length="230" mass="26409">MWSRFFDLNAKRQHLLEKCPAGALHDFYSIPFVDRKAPVNNVPFVVLDFETTGLAIMNDHVLSIGLIEIKNLGIKLESAWHDIIKTDRTLPEETTVIHQITDDMLLQGLDVKDMLDRILSRLKGHVLIAHHAQIELGFLNRLCIDIYNTEFLVPAIDTQLLAQRQLKRDQEIVQENSLRLFKLRERYKLPIYKAHNALSDAMSTAELFLALLVDLYPGKNCLLKELAIKS</sequence>
<keyword evidence="5" id="KW-0548">Nucleotidyltransferase</keyword>